<dbReference type="SUPFAM" id="SSF49354">
    <property type="entry name" value="PapD-like"/>
    <property type="match status" value="1"/>
</dbReference>
<proteinExistence type="predicted"/>
<evidence type="ECO:0000256" key="2">
    <source>
        <dbReference type="SAM" id="MobiDB-lite"/>
    </source>
</evidence>
<evidence type="ECO:0000313" key="4">
    <source>
        <dbReference type="EMBL" id="VDN22049.1"/>
    </source>
</evidence>
<name>A0A3P7PSB0_CYLGO</name>
<dbReference type="PANTHER" id="PTHR46384:SF1">
    <property type="entry name" value="MOTILE SPERM DOMAIN-CONTAINING PROTEIN 2"/>
    <property type="match status" value="1"/>
</dbReference>
<keyword evidence="1" id="KW-0206">Cytoskeleton</keyword>
<dbReference type="EMBL" id="UYRV01106161">
    <property type="protein sequence ID" value="VDN22049.1"/>
    <property type="molecule type" value="Genomic_DNA"/>
</dbReference>
<comment type="function">
    <text evidence="1">Central component in molecular interactions underlying sperm crawling. Forms an extensive filament system that extends from sperm villipoda, along the leading edge of the pseudopod.</text>
</comment>
<keyword evidence="5" id="KW-1185">Reference proteome</keyword>
<dbReference type="OrthoDB" id="407959at2759"/>
<evidence type="ECO:0000259" key="3">
    <source>
        <dbReference type="PROSITE" id="PS50202"/>
    </source>
</evidence>
<feature type="compositionally biased region" description="Polar residues" evidence="2">
    <location>
        <begin position="14"/>
        <end position="23"/>
    </location>
</feature>
<dbReference type="InterPro" id="IPR013783">
    <property type="entry name" value="Ig-like_fold"/>
</dbReference>
<dbReference type="PANTHER" id="PTHR46384">
    <property type="entry name" value="MOTILE SPERM DOMAIN-CONTAINING PROTEIN 2"/>
    <property type="match status" value="1"/>
</dbReference>
<dbReference type="GO" id="GO:0140284">
    <property type="term" value="C:endoplasmic reticulum-endosome membrane contact site"/>
    <property type="evidence" value="ECO:0007669"/>
    <property type="project" value="TreeGrafter"/>
</dbReference>
<gene>
    <name evidence="4" type="ORF">CGOC_LOCUS9193</name>
</gene>
<dbReference type="GO" id="GO:0012505">
    <property type="term" value="C:endomembrane system"/>
    <property type="evidence" value="ECO:0007669"/>
    <property type="project" value="TreeGrafter"/>
</dbReference>
<protein>
    <recommendedName>
        <fullName evidence="1">Major sperm protein</fullName>
    </recommendedName>
</protein>
<organism evidence="4 5">
    <name type="scientific">Cylicostephanus goldi</name>
    <name type="common">Nematode worm</name>
    <dbReference type="NCBI Taxonomy" id="71465"/>
    <lineage>
        <taxon>Eukaryota</taxon>
        <taxon>Metazoa</taxon>
        <taxon>Ecdysozoa</taxon>
        <taxon>Nematoda</taxon>
        <taxon>Chromadorea</taxon>
        <taxon>Rhabditida</taxon>
        <taxon>Rhabditina</taxon>
        <taxon>Rhabditomorpha</taxon>
        <taxon>Strongyloidea</taxon>
        <taxon>Strongylidae</taxon>
        <taxon>Cylicostephanus</taxon>
    </lineage>
</organism>
<sequence length="168" mass="18820">MDDLAKCLPAGRQENGNSSDTEPIQEKNNLDSVVIKRAVTFDEHDDDVIREVPLTLNSRKMSNGNGSVKRSIPPTLKPVVDARLNSPEVDWIKNAFLYICPRDVLTLHRVENFAEYVEVVAIRNTSTESVMFKIKTTSPEKFRVRPSMGTISPGSTEIIRVYLQSGES</sequence>
<dbReference type="PROSITE" id="PS50202">
    <property type="entry name" value="MSP"/>
    <property type="match status" value="1"/>
</dbReference>
<feature type="region of interest" description="Disordered" evidence="2">
    <location>
        <begin position="1"/>
        <end position="27"/>
    </location>
</feature>
<keyword evidence="1" id="KW-0963">Cytoplasm</keyword>
<dbReference type="Pfam" id="PF00635">
    <property type="entry name" value="Motile_Sperm"/>
    <property type="match status" value="1"/>
</dbReference>
<reference evidence="4 5" key="1">
    <citation type="submission" date="2018-11" db="EMBL/GenBank/DDBJ databases">
        <authorList>
            <consortium name="Pathogen Informatics"/>
        </authorList>
    </citation>
    <scope>NUCLEOTIDE SEQUENCE [LARGE SCALE GENOMIC DNA]</scope>
</reference>
<dbReference type="InterPro" id="IPR053012">
    <property type="entry name" value="ER-organelle_contact"/>
</dbReference>
<accession>A0A3P7PSB0</accession>
<dbReference type="InterPro" id="IPR008962">
    <property type="entry name" value="PapD-like_sf"/>
</dbReference>
<dbReference type="InterPro" id="IPR000535">
    <property type="entry name" value="MSP_dom"/>
</dbReference>
<feature type="domain" description="MSP" evidence="3">
    <location>
        <begin position="96"/>
        <end position="168"/>
    </location>
</feature>
<evidence type="ECO:0000313" key="5">
    <source>
        <dbReference type="Proteomes" id="UP000271889"/>
    </source>
</evidence>
<dbReference type="Proteomes" id="UP000271889">
    <property type="component" value="Unassembled WGS sequence"/>
</dbReference>
<evidence type="ECO:0000256" key="1">
    <source>
        <dbReference type="RuleBase" id="RU003425"/>
    </source>
</evidence>
<dbReference type="AlphaFoldDB" id="A0A3P7PSB0"/>
<dbReference type="Gene3D" id="2.60.40.10">
    <property type="entry name" value="Immunoglobulins"/>
    <property type="match status" value="1"/>
</dbReference>